<dbReference type="InterPro" id="IPR018513">
    <property type="entry name" value="Cell_synthase_bac"/>
</dbReference>
<keyword evidence="8" id="KW-1185">Reference proteome</keyword>
<feature type="signal peptide" evidence="6">
    <location>
        <begin position="1"/>
        <end position="19"/>
    </location>
</feature>
<dbReference type="PANTHER" id="PTHR39083:SF1">
    <property type="entry name" value="CYCLIC DI-GMP-BINDING PROTEIN"/>
    <property type="match status" value="1"/>
</dbReference>
<comment type="caution">
    <text evidence="7">The sequence shown here is derived from an EMBL/GenBank/DDBJ whole genome shotgun (WGS) entry which is preliminary data.</text>
</comment>
<evidence type="ECO:0000313" key="7">
    <source>
        <dbReference type="EMBL" id="KHT57591.1"/>
    </source>
</evidence>
<proteinExistence type="inferred from homology"/>
<evidence type="ECO:0000313" key="8">
    <source>
        <dbReference type="Proteomes" id="UP000031197"/>
    </source>
</evidence>
<evidence type="ECO:0000256" key="1">
    <source>
        <dbReference type="ARBA" id="ARBA00004162"/>
    </source>
</evidence>
<dbReference type="UniPathway" id="UPA00694"/>
<dbReference type="PANTHER" id="PTHR39083">
    <property type="entry name" value="CYCLIC DI-GMP-BINDING PROTEIN"/>
    <property type="match status" value="1"/>
</dbReference>
<evidence type="ECO:0000256" key="4">
    <source>
        <dbReference type="ARBA" id="ARBA00022989"/>
    </source>
</evidence>
<dbReference type="GO" id="GO:0030244">
    <property type="term" value="P:cellulose biosynthetic process"/>
    <property type="evidence" value="ECO:0007669"/>
    <property type="project" value="UniProtKB-KW"/>
</dbReference>
<feature type="transmembrane region" description="Helical" evidence="6">
    <location>
        <begin position="726"/>
        <end position="747"/>
    </location>
</feature>
<dbReference type="RefSeq" id="WP_039216357.1">
    <property type="nucleotide sequence ID" value="NZ_JWLW01000002.1"/>
</dbReference>
<dbReference type="GO" id="GO:0005886">
    <property type="term" value="C:plasma membrane"/>
    <property type="evidence" value="ECO:0007669"/>
    <property type="project" value="UniProtKB-SubCell"/>
</dbReference>
<evidence type="ECO:0000256" key="6">
    <source>
        <dbReference type="RuleBase" id="RU365021"/>
    </source>
</evidence>
<keyword evidence="6" id="KW-0973">c-di-GMP</keyword>
<keyword evidence="6" id="KW-0732">Signal</keyword>
<gene>
    <name evidence="7" type="ORF">RJ41_01125</name>
</gene>
<dbReference type="AlphaFoldDB" id="A0A0B3YIA8"/>
<protein>
    <recommendedName>
        <fullName evidence="6">Cyclic di-GMP-binding protein</fullName>
    </recommendedName>
    <alternativeName>
        <fullName evidence="6">Cellulose synthase regulatory subunit</fullName>
    </alternativeName>
</protein>
<keyword evidence="6" id="KW-0135">Cellulose biosynthesis</keyword>
<evidence type="ECO:0000256" key="3">
    <source>
        <dbReference type="ARBA" id="ARBA00022692"/>
    </source>
</evidence>
<accession>A0A0B3YIA8</accession>
<keyword evidence="6" id="KW-0997">Cell inner membrane</keyword>
<dbReference type="GO" id="GO:0006011">
    <property type="term" value="P:UDP-alpha-D-glucose metabolic process"/>
    <property type="evidence" value="ECO:0007669"/>
    <property type="project" value="InterPro"/>
</dbReference>
<sequence length="758" mass="84211">MIKKYLLFIVCLCMPFTLAAQTDTYRLTDFFGGESTVRLLGKSASIDISIPLSSVTDVDSALLTLEVVSSQALIKKRSKLYVRFNNATIGQIAFDPDRPSLVSEIAIPTSLWRAGFNSLTLAVSQHYAEQCVDGSAPELWSEINAYNSTLKIATSVNEKRFTLDELSGFFNPGIGGQRNVQLYTAREADEQIKYQTLPIVAQALSLRNQYQPLIIEHDSFDDGYVLPQLEDTENSFWNDQNVARYERAAWYLKAKQKQPVHILVGTVDALSPVLSDEVINDIDGAFLKAQRTPAFVKDSKVIVPASYRLIVSGTTQDEVLEAAKALAVMDDAINPISQVTVLSQSQMQAETLQRHRILNPDNHYTFQDFGVATTQFRDEGNFTKRVSFRLPADFYVPENASVSLLLDFGYGAGFGPGSVMNVSVNDELVHGLSLNNINGQSYRDYQLRIPARFFKGGTNNLDFAVTMRAPLAGVPCDDIPGSHLVFQLDDSSAIKLPDAGNVAVQPSLVLLSETAYPFVRFKSAPTSTIAIPSDDYLDTALTLSAKLAQVAQVPLLNVKIATGNDITTEGSVFVLGTPESLTNIEQAEFSTAIEATKRWSYRLQNNLYNRVRNLTDDQSFKEMRVDGHTVQESDLGEQAVLTAQVNPVSSQTDTLFIIAAQTPELLQARVEDLVSLSMWGQMAGDFFAWKDGLSPSLIMQVSDKYEVGEADDSWLHLRLWLSNNPWYWLIGFVFVVFVVSLLIYLLLKRRNKQVQDSW</sequence>
<reference evidence="7 8" key="1">
    <citation type="submission" date="2014-12" db="EMBL/GenBank/DDBJ databases">
        <title>Genome sequencing of Alteromonas marina AD001.</title>
        <authorList>
            <person name="Adrian T.G.S."/>
            <person name="Chan K.G."/>
        </authorList>
    </citation>
    <scope>NUCLEOTIDE SEQUENCE [LARGE SCALE GENOMIC DNA]</scope>
    <source>
        <strain evidence="7 8">AD001</strain>
    </source>
</reference>
<keyword evidence="2 6" id="KW-1003">Cell membrane</keyword>
<evidence type="ECO:0000256" key="2">
    <source>
        <dbReference type="ARBA" id="ARBA00022475"/>
    </source>
</evidence>
<dbReference type="Pfam" id="PF03170">
    <property type="entry name" value="BcsB"/>
    <property type="match status" value="1"/>
</dbReference>
<keyword evidence="4 6" id="KW-1133">Transmembrane helix</keyword>
<comment type="subunit">
    <text evidence="6">Tightly associated with the cellulose synthase catalytic subunit.</text>
</comment>
<organism evidence="7 8">
    <name type="scientific">Alteromonas marina</name>
    <dbReference type="NCBI Taxonomy" id="203795"/>
    <lineage>
        <taxon>Bacteria</taxon>
        <taxon>Pseudomonadati</taxon>
        <taxon>Pseudomonadota</taxon>
        <taxon>Gammaproteobacteria</taxon>
        <taxon>Alteromonadales</taxon>
        <taxon>Alteromonadaceae</taxon>
        <taxon>Alteromonas/Salinimonas group</taxon>
        <taxon>Alteromonas</taxon>
    </lineage>
</organism>
<comment type="similarity">
    <text evidence="6">Belongs to the AcsB/BcsB family.</text>
</comment>
<keyword evidence="3 6" id="KW-0812">Transmembrane</keyword>
<comment type="subcellular location">
    <subcellularLocation>
        <location evidence="6">Cell inner membrane</location>
    </subcellularLocation>
    <subcellularLocation>
        <location evidence="1">Cell membrane</location>
        <topology evidence="1">Single-pass membrane protein</topology>
    </subcellularLocation>
</comment>
<name>A0A0B3YIA8_9ALTE</name>
<comment type="function">
    <text evidence="6">Binds the cellulose synthase activator, bis-(3'-5') cyclic diguanylic acid (c-di-GMP).</text>
</comment>
<dbReference type="Proteomes" id="UP000031197">
    <property type="component" value="Unassembled WGS sequence"/>
</dbReference>
<comment type="pathway">
    <text evidence="6">Glycan metabolism; bacterial cellulose biosynthesis.</text>
</comment>
<dbReference type="Gene3D" id="2.60.120.260">
    <property type="entry name" value="Galactose-binding domain-like"/>
    <property type="match status" value="2"/>
</dbReference>
<dbReference type="EMBL" id="JWLW01000002">
    <property type="protein sequence ID" value="KHT57591.1"/>
    <property type="molecule type" value="Genomic_DNA"/>
</dbReference>
<keyword evidence="5 6" id="KW-0472">Membrane</keyword>
<feature type="chain" id="PRO_5015217375" description="Cyclic di-GMP-binding protein" evidence="6">
    <location>
        <begin position="20"/>
        <end position="758"/>
    </location>
</feature>
<dbReference type="OrthoDB" id="9806702at2"/>
<evidence type="ECO:0000256" key="5">
    <source>
        <dbReference type="ARBA" id="ARBA00023136"/>
    </source>
</evidence>